<keyword evidence="11" id="KW-1185">Reference proteome</keyword>
<evidence type="ECO:0000313" key="11">
    <source>
        <dbReference type="Proteomes" id="UP000664534"/>
    </source>
</evidence>
<dbReference type="SMART" id="SM00827">
    <property type="entry name" value="PKS_AT"/>
    <property type="match status" value="1"/>
</dbReference>
<dbReference type="InterPro" id="IPR016039">
    <property type="entry name" value="Thiolase-like"/>
</dbReference>
<evidence type="ECO:0000259" key="7">
    <source>
        <dbReference type="PROSITE" id="PS50075"/>
    </source>
</evidence>
<dbReference type="GO" id="GO:0044550">
    <property type="term" value="P:secondary metabolite biosynthetic process"/>
    <property type="evidence" value="ECO:0007669"/>
    <property type="project" value="TreeGrafter"/>
</dbReference>
<feature type="region of interest" description="C-terminal hotdog fold" evidence="6">
    <location>
        <begin position="1090"/>
        <end position="1243"/>
    </location>
</feature>
<accession>A0A8H3FI40</accession>
<dbReference type="PANTHER" id="PTHR43775:SF50">
    <property type="entry name" value="HIGHLY REDUCING POLYKETIDE SYNTHASE SRDA"/>
    <property type="match status" value="1"/>
</dbReference>
<dbReference type="SUPFAM" id="SSF51735">
    <property type="entry name" value="NAD(P)-binding Rossmann-fold domains"/>
    <property type="match status" value="1"/>
</dbReference>
<dbReference type="GO" id="GO:0006633">
    <property type="term" value="P:fatty acid biosynthetic process"/>
    <property type="evidence" value="ECO:0007669"/>
    <property type="project" value="InterPro"/>
</dbReference>
<dbReference type="InterPro" id="IPR032821">
    <property type="entry name" value="PKS_assoc"/>
</dbReference>
<evidence type="ECO:0000313" key="10">
    <source>
        <dbReference type="EMBL" id="CAF9924075.1"/>
    </source>
</evidence>
<dbReference type="Pfam" id="PF16197">
    <property type="entry name" value="KAsynt_C_assoc"/>
    <property type="match status" value="1"/>
</dbReference>
<dbReference type="PROSITE" id="PS52019">
    <property type="entry name" value="PKS_MFAS_DH"/>
    <property type="match status" value="1"/>
</dbReference>
<feature type="domain" description="Carrier" evidence="7">
    <location>
        <begin position="2261"/>
        <end position="2340"/>
    </location>
</feature>
<dbReference type="Gene3D" id="3.30.70.3290">
    <property type="match status" value="1"/>
</dbReference>
<dbReference type="Gene3D" id="3.40.366.10">
    <property type="entry name" value="Malonyl-Coenzyme A Acyl Carrier Protein, domain 2"/>
    <property type="match status" value="1"/>
</dbReference>
<name>A0A8H3FI40_9LECA</name>
<evidence type="ECO:0008006" key="12">
    <source>
        <dbReference type="Google" id="ProtNLM"/>
    </source>
</evidence>
<dbReference type="InterPro" id="IPR057326">
    <property type="entry name" value="KR_dom"/>
</dbReference>
<feature type="active site" description="Proton acceptor; for dehydratase activity" evidence="6">
    <location>
        <position position="973"/>
    </location>
</feature>
<gene>
    <name evidence="10" type="ORF">IMSHALPRED_006085</name>
</gene>
<feature type="region of interest" description="N-terminal hotdog fold" evidence="6">
    <location>
        <begin position="941"/>
        <end position="1074"/>
    </location>
</feature>
<dbReference type="Gene3D" id="3.40.50.720">
    <property type="entry name" value="NAD(P)-binding Rossmann-like Domain"/>
    <property type="match status" value="1"/>
</dbReference>
<dbReference type="GO" id="GO:0004315">
    <property type="term" value="F:3-oxoacyl-[acyl-carrier-protein] synthase activity"/>
    <property type="evidence" value="ECO:0007669"/>
    <property type="project" value="InterPro"/>
</dbReference>
<dbReference type="Proteomes" id="UP000664534">
    <property type="component" value="Unassembled WGS sequence"/>
</dbReference>
<dbReference type="Gene3D" id="3.40.47.10">
    <property type="match status" value="1"/>
</dbReference>
<evidence type="ECO:0000259" key="9">
    <source>
        <dbReference type="PROSITE" id="PS52019"/>
    </source>
</evidence>
<dbReference type="InterPro" id="IPR001227">
    <property type="entry name" value="Ac_transferase_dom_sf"/>
</dbReference>
<dbReference type="Pfam" id="PF00698">
    <property type="entry name" value="Acyl_transf_1"/>
    <property type="match status" value="1"/>
</dbReference>
<keyword evidence="2" id="KW-0597">Phosphoprotein</keyword>
<dbReference type="EMBL" id="CAJPDT010000035">
    <property type="protein sequence ID" value="CAF9924075.1"/>
    <property type="molecule type" value="Genomic_DNA"/>
</dbReference>
<dbReference type="InterPro" id="IPR049552">
    <property type="entry name" value="PKS_DH_N"/>
</dbReference>
<dbReference type="SMART" id="SM00822">
    <property type="entry name" value="PKS_KR"/>
    <property type="match status" value="1"/>
</dbReference>
<dbReference type="OrthoDB" id="329835at2759"/>
<proteinExistence type="predicted"/>
<dbReference type="Pfam" id="PF00109">
    <property type="entry name" value="ketoacyl-synt"/>
    <property type="match status" value="1"/>
</dbReference>
<feature type="domain" description="PKS/mFAS DH" evidence="9">
    <location>
        <begin position="941"/>
        <end position="1243"/>
    </location>
</feature>
<protein>
    <recommendedName>
        <fullName evidence="12">Polyketide synthase</fullName>
    </recommendedName>
</protein>
<dbReference type="InterPro" id="IPR009081">
    <property type="entry name" value="PP-bd_ACP"/>
</dbReference>
<dbReference type="InterPro" id="IPR020841">
    <property type="entry name" value="PKS_Beta-ketoAc_synthase_dom"/>
</dbReference>
<dbReference type="PROSITE" id="PS52004">
    <property type="entry name" value="KS3_2"/>
    <property type="match status" value="1"/>
</dbReference>
<evidence type="ECO:0000259" key="8">
    <source>
        <dbReference type="PROSITE" id="PS52004"/>
    </source>
</evidence>
<dbReference type="Gene3D" id="3.10.129.110">
    <property type="entry name" value="Polyketide synthase dehydratase"/>
    <property type="match status" value="1"/>
</dbReference>
<dbReference type="InterPro" id="IPR014043">
    <property type="entry name" value="Acyl_transferase_dom"/>
</dbReference>
<dbReference type="InterPro" id="IPR036291">
    <property type="entry name" value="NAD(P)-bd_dom_sf"/>
</dbReference>
<evidence type="ECO:0000256" key="6">
    <source>
        <dbReference type="PROSITE-ProRule" id="PRU01363"/>
    </source>
</evidence>
<organism evidence="10 11">
    <name type="scientific">Imshaugia aleurites</name>
    <dbReference type="NCBI Taxonomy" id="172621"/>
    <lineage>
        <taxon>Eukaryota</taxon>
        <taxon>Fungi</taxon>
        <taxon>Dikarya</taxon>
        <taxon>Ascomycota</taxon>
        <taxon>Pezizomycotina</taxon>
        <taxon>Lecanoromycetes</taxon>
        <taxon>OSLEUM clade</taxon>
        <taxon>Lecanoromycetidae</taxon>
        <taxon>Lecanorales</taxon>
        <taxon>Lecanorineae</taxon>
        <taxon>Parmeliaceae</taxon>
        <taxon>Imshaugia</taxon>
    </lineage>
</organism>
<dbReference type="Pfam" id="PF14765">
    <property type="entry name" value="PS-DH"/>
    <property type="match status" value="1"/>
</dbReference>
<evidence type="ECO:0000256" key="2">
    <source>
        <dbReference type="ARBA" id="ARBA00022553"/>
    </source>
</evidence>
<keyword evidence="3" id="KW-0808">Transferase</keyword>
<dbReference type="SMART" id="SM00825">
    <property type="entry name" value="PKS_KS"/>
    <property type="match status" value="1"/>
</dbReference>
<dbReference type="PROSITE" id="PS50075">
    <property type="entry name" value="CARRIER"/>
    <property type="match status" value="1"/>
</dbReference>
<keyword evidence="5" id="KW-0511">Multifunctional enzyme</keyword>
<evidence type="ECO:0000256" key="3">
    <source>
        <dbReference type="ARBA" id="ARBA00022679"/>
    </source>
</evidence>
<dbReference type="InterPro" id="IPR016035">
    <property type="entry name" value="Acyl_Trfase/lysoPLipase"/>
</dbReference>
<dbReference type="Pfam" id="PF21089">
    <property type="entry name" value="PKS_DH_N"/>
    <property type="match status" value="1"/>
</dbReference>
<dbReference type="SUPFAM" id="SSF55048">
    <property type="entry name" value="Probable ACP-binding domain of malonyl-CoA ACP transacylase"/>
    <property type="match status" value="1"/>
</dbReference>
<dbReference type="InterPro" id="IPR018201">
    <property type="entry name" value="Ketoacyl_synth_AS"/>
</dbReference>
<dbReference type="GO" id="GO:0004312">
    <property type="term" value="F:fatty acid synthase activity"/>
    <property type="evidence" value="ECO:0007669"/>
    <property type="project" value="TreeGrafter"/>
</dbReference>
<keyword evidence="4" id="KW-0521">NADP</keyword>
<keyword evidence="1" id="KW-0596">Phosphopantetheine</keyword>
<comment type="caution">
    <text evidence="10">The sequence shown here is derived from an EMBL/GenBank/DDBJ whole genome shotgun (WGS) entry which is preliminary data.</text>
</comment>
<dbReference type="SUPFAM" id="SSF53901">
    <property type="entry name" value="Thiolase-like"/>
    <property type="match status" value="1"/>
</dbReference>
<evidence type="ECO:0000256" key="4">
    <source>
        <dbReference type="ARBA" id="ARBA00022857"/>
    </source>
</evidence>
<dbReference type="InterPro" id="IPR042104">
    <property type="entry name" value="PKS_dehydratase_sf"/>
</dbReference>
<feature type="domain" description="Ketosynthase family 3 (KS3)" evidence="8">
    <location>
        <begin position="14"/>
        <end position="443"/>
    </location>
</feature>
<reference evidence="10" key="1">
    <citation type="submission" date="2021-03" db="EMBL/GenBank/DDBJ databases">
        <authorList>
            <person name="Tagirdzhanova G."/>
        </authorList>
    </citation>
    <scope>NUCLEOTIDE SEQUENCE</scope>
</reference>
<dbReference type="InterPro" id="IPR020807">
    <property type="entry name" value="PKS_DH"/>
</dbReference>
<dbReference type="SUPFAM" id="SSF52151">
    <property type="entry name" value="FabD/lysophospholipase-like"/>
    <property type="match status" value="1"/>
</dbReference>
<dbReference type="CDD" id="cd00833">
    <property type="entry name" value="PKS"/>
    <property type="match status" value="1"/>
</dbReference>
<evidence type="ECO:0000256" key="5">
    <source>
        <dbReference type="ARBA" id="ARBA00023268"/>
    </source>
</evidence>
<dbReference type="InterPro" id="IPR016036">
    <property type="entry name" value="Malonyl_transacylase_ACP-bd"/>
</dbReference>
<dbReference type="Pfam" id="PF08659">
    <property type="entry name" value="KR"/>
    <property type="match status" value="1"/>
</dbReference>
<dbReference type="InterPro" id="IPR049551">
    <property type="entry name" value="PKS_DH_C"/>
</dbReference>
<dbReference type="InterPro" id="IPR014031">
    <property type="entry name" value="Ketoacyl_synth_C"/>
</dbReference>
<dbReference type="InterPro" id="IPR049900">
    <property type="entry name" value="PKS_mFAS_DH"/>
</dbReference>
<dbReference type="PROSITE" id="PS00606">
    <property type="entry name" value="KS3_1"/>
    <property type="match status" value="1"/>
</dbReference>
<dbReference type="InterPro" id="IPR014030">
    <property type="entry name" value="Ketoacyl_synth_N"/>
</dbReference>
<dbReference type="Pfam" id="PF02801">
    <property type="entry name" value="Ketoacyl-synt_C"/>
    <property type="match status" value="1"/>
</dbReference>
<dbReference type="SMART" id="SM00826">
    <property type="entry name" value="PKS_DH"/>
    <property type="match status" value="1"/>
</dbReference>
<sequence>MPYIKETAGEDCSLEPIAICGMACRLPGAVDSASSLWQLLKDKGSGQTPKVPENRFNIDSHFHPNLERPGSFNVLGGYFLDGAPEDFDPTFFNMTPVEAMWLDPQQRKILEVSYECLESAGLTLDAVAGSNTAVFVGSFTSDYQQMSVRDTDFRHNYAATGVDPGIISNRIGNTFNLNGPSFTINTACSSSIYAIHNACHALRARDCEAAIAGGVNLILTVDQHMNTAKLGILSPTSTCHTFDASADGYGRAEGAGALYLKRLSDAIRDKDPVRSIIRSSAVNTNGKVEGMGITHPSIKGQERVVRAAYKRANLDPDKTAYLECHGTGTPVGDPIEVNAVSNAMNDTRSKEKPLLVGAIKANIGHSEAASGIFAVMKAAMMTEAATIPGVAGLKTINPAIDEKGWNVKVNSETTPWPSDSTLRRASVSSFGYGGTNGHVIVEAVDSLYPWYEHGKAKAEAGYSYDTTRPFLIEVSAHDKATLKRNIDAYGKVADRFHLADLAYTLNSRRTKFSQRAFTVAREGSEADNFAMSAFEFGSAGSTSPRIGYLFTGQGAQWAGMAVEAMRVFPSFLDTIRELDRVLQALTPRPSWTIEEVLLTPTGSSRIAEAEIAQPVCTATQIAIVDLLQEWHLAPSVNVGHSSGEIGAAYSAGLHSAPEAIIAAFYRGLAVKNVAPTGSMLAAGVGVKEISPFIADLGEDLVVACENSPSSVTLSGSSTGIQEAKKRLDSAKVFARELKTGKAYHSPQMSEVAPVYNNLLSEAYRNLDEESLEWRQPRATMISSVTGKEYKEDHVPIQYWSDNLRSRVRFDAAITTLGHNSGLKDVGCIVEIGPHSALAGPFKQICLANQFEQYKYIPTLVRNSDDSLQLLKAAGELSLRGVPLDIETVNRVESASDGIGFRKHGGPRLLVDLPPYQWNYEKRFWAEPRFSHEQRHPKHPRHDLLGSRITGLSDHSLVWRNVLRHRDVPWLKDHRLGNAAVFPAAAHMSLAIEALRQICQTEGAAIHGVTLRDVDIKTALVIPEKDNGIEIQLRFQELSMAEKSTMWYSFAVESITDDRWTTHCEGRIAANHNLPTSPRKLESPVSLSKLTQRVPGKRWYQAFNRVGFEYGPAFQPLSQIRTNGKDHEAAANVDVATESGVMDGESRYILHPSTIDACLQLIIISINAGLHKEMACGVVPLQMEEVNMWFPNEDAGGGGHAIAWTDELNGRYYNTHTKLATKSGELVLDVKSMRCVSYEAAAPQHATQARNREPYMEVSWKPDVTSLTSSQAVRLYPHVRSEIDAAGKIVELINHKGAIDSVLLLGESLIDLTEAVKQQLPTTTAITLGLSAKALEHFQTLIQDDQTSTLLLSEDPSEWSETIGERHGLLVLGESILRVESQTGLLNTVKPFIAENGSLISVVRKSSDNDYSKALDLCGYSGHGFRDSVSNTSVLHSQLSVSDNNVRDTSDKVIIVSVDPQRPYIQDIAEQLRTKGCNVHTESVSKVEVSEASRIVIDDIEGTMISKVRTDVFKALQKILCSGLPILWLTSGVNQGETIFGGMSQGFLRAIRSEQAAAQITLLDFDLDESLGCIGDTLHQKLGNVTTKNSGKDTDFWLHQGVIYVSRLVPNATLNDRVSATTDATEKAILPAKTALNGKFASGELNFYPKTPEHEELSELETEIQVEASEFQTNDIQSDNEPPRVVLGKVLRVGSSMDAATIGQTMAVYTKEEYTTIVRTTEPVCANAAGFDVAHLAATLPNLCKAVNCLKAGNVEAGEHALILPTPLPIVGAIAGLSRAFNFEITLVVETEEEKEECFIRYQVPHGSILLADESETIRKLMSRTSANVPSVVIASDFSPLSQETWRNMPAMGRFVLSDGSIHARPDALPFTKGASFIPTGIGALYRQGQASAVLRSALYILRVHSQLLVQEPEVHDISSLKETKKTSDSSTSLDSDVVTYNYGESSVKIQQSGKELRFSADAAYLLVGCLGGLGRSLTTWMVEKGCRHFAFISRSGADKPEAAKVVESIKEAGASAQVFRADATIETDVAKVVSAVNAARPIRGVVHAAMVLQDGMFENMTCENFAAAVNPKMMGALNLHKALGDTPLDFFIMTSSISAVLGNPGQANYSAGNSFLDALAWYRNQHGLVASSLALPMVLDVGVVAENENIETSLSRKGMYGIDEGEMLCGFETAMMQAENGTDQPASIGTAQIILGLEPAYLADALASDDVVDAYWYNDARLNGIRATVEDILHSSTHSSGSGGDFVGSLKATMANEGPDVVIEAIALHIMKRCSSILMTAVEGFDFDGKSIAAYGLDSMIGAELRNWLFKEFGLDIGFQTLLAPTLTFKALSVMVGETLGVLKVEEGK</sequence>
<feature type="active site" description="Proton donor; for dehydratase activity" evidence="6">
    <location>
        <position position="1155"/>
    </location>
</feature>
<dbReference type="PANTHER" id="PTHR43775">
    <property type="entry name" value="FATTY ACID SYNTHASE"/>
    <property type="match status" value="1"/>
</dbReference>
<dbReference type="InterPro" id="IPR013968">
    <property type="entry name" value="PKS_KR"/>
</dbReference>
<evidence type="ECO:0000256" key="1">
    <source>
        <dbReference type="ARBA" id="ARBA00022450"/>
    </source>
</evidence>
<dbReference type="InterPro" id="IPR050091">
    <property type="entry name" value="PKS_NRPS_Biosynth_Enz"/>
</dbReference>